<evidence type="ECO:0000313" key="3">
    <source>
        <dbReference type="Proteomes" id="UP001152798"/>
    </source>
</evidence>
<dbReference type="Proteomes" id="UP001152798">
    <property type="component" value="Chromosome 3"/>
</dbReference>
<organism evidence="2 3">
    <name type="scientific">Nezara viridula</name>
    <name type="common">Southern green stink bug</name>
    <name type="synonym">Cimex viridulus</name>
    <dbReference type="NCBI Taxonomy" id="85310"/>
    <lineage>
        <taxon>Eukaryota</taxon>
        <taxon>Metazoa</taxon>
        <taxon>Ecdysozoa</taxon>
        <taxon>Arthropoda</taxon>
        <taxon>Hexapoda</taxon>
        <taxon>Insecta</taxon>
        <taxon>Pterygota</taxon>
        <taxon>Neoptera</taxon>
        <taxon>Paraneoptera</taxon>
        <taxon>Hemiptera</taxon>
        <taxon>Heteroptera</taxon>
        <taxon>Panheteroptera</taxon>
        <taxon>Pentatomomorpha</taxon>
        <taxon>Pentatomoidea</taxon>
        <taxon>Pentatomidae</taxon>
        <taxon>Pentatominae</taxon>
        <taxon>Nezara</taxon>
    </lineage>
</organism>
<accession>A0A9P0H7B2</accession>
<name>A0A9P0H7B2_NEZVI</name>
<evidence type="ECO:0000256" key="1">
    <source>
        <dbReference type="ARBA" id="ARBA00007099"/>
    </source>
</evidence>
<reference evidence="2" key="1">
    <citation type="submission" date="2022-01" db="EMBL/GenBank/DDBJ databases">
        <authorList>
            <person name="King R."/>
        </authorList>
    </citation>
    <scope>NUCLEOTIDE SEQUENCE</scope>
</reference>
<sequence length="378" mass="44185">MNSKNNDKQITHPSKKNELQVHIVEDHHEVLPFIYRMMGSKILPLNGNILIHLDSHPDMLIPKGMDADTVWNKYELFNKVSIENWIMPAAYAGHFSTLVWIKPPWAFQIADGSYIFSIGKECSSGEIRLTSNLPYFVSECLYSPVDKMENIKEIRLEVVTLGTFIKEPEREDDINGLLERLKDRFPDCMSYVLDIDLDFFSTRNPFKALYKNADLYESLKHLYWFDTPKSEDSLILEEAVRNRKEQVDDLESLWTYVAENKCGGTEPSSRRWPAVKELAHKVKSFYKDIDWEIVHDAGCTWDNSDLPEHVTSREDIKKLIEKTFHNLIQTLNKPTLITISRSSEDDYCPPEDVDWIQEEIIKVLKKKFIIKVHEHYDE</sequence>
<gene>
    <name evidence="2" type="ORF">NEZAVI_LOCUS6824</name>
</gene>
<evidence type="ECO:0000313" key="2">
    <source>
        <dbReference type="EMBL" id="CAH1396853.1"/>
    </source>
</evidence>
<keyword evidence="3" id="KW-1185">Reference proteome</keyword>
<protein>
    <submittedName>
        <fullName evidence="2">Uncharacterized protein</fullName>
    </submittedName>
</protein>
<dbReference type="EMBL" id="OV725079">
    <property type="protein sequence ID" value="CAH1396853.1"/>
    <property type="molecule type" value="Genomic_DNA"/>
</dbReference>
<dbReference type="Pfam" id="PF12640">
    <property type="entry name" value="UPF0489"/>
    <property type="match status" value="1"/>
</dbReference>
<dbReference type="PANTHER" id="PTHR13225:SF3">
    <property type="entry name" value="UPF0489 PROTEIN C5ORF22"/>
    <property type="match status" value="1"/>
</dbReference>
<proteinExistence type="inferred from homology"/>
<dbReference type="PANTHER" id="PTHR13225">
    <property type="entry name" value="MISEXPRESSION SUPPRESSOR OF RAS 6"/>
    <property type="match status" value="1"/>
</dbReference>
<dbReference type="AlphaFoldDB" id="A0A9P0H7B2"/>
<dbReference type="OrthoDB" id="418142at2759"/>
<comment type="similarity">
    <text evidence="1">Belongs to the UPF0489 family.</text>
</comment>
<dbReference type="InterPro" id="IPR024131">
    <property type="entry name" value="UPF0489"/>
</dbReference>